<evidence type="ECO:0000313" key="27">
    <source>
        <dbReference type="EnsemblMetazoa" id="CPIJ017493-PA"/>
    </source>
</evidence>
<evidence type="ECO:0000256" key="4">
    <source>
        <dbReference type="ARBA" id="ARBA00006462"/>
    </source>
</evidence>
<evidence type="ECO:0000256" key="9">
    <source>
        <dbReference type="ARBA" id="ARBA00022692"/>
    </source>
</evidence>
<dbReference type="UniPathway" id="UPA00378"/>
<comment type="subcellular location">
    <subcellularLocation>
        <location evidence="2">Membrane</location>
        <topology evidence="2">Single-pass type II membrane protein</topology>
    </subcellularLocation>
</comment>
<dbReference type="FunFam" id="3.90.550.50:FF:000017">
    <property type="entry name" value="Glycoprotein-N-acetylgalactosamine 3-beta-galactosyltransferase 1"/>
    <property type="match status" value="1"/>
</dbReference>
<organism>
    <name type="scientific">Culex quinquefasciatus</name>
    <name type="common">Southern house mosquito</name>
    <name type="synonym">Culex pungens</name>
    <dbReference type="NCBI Taxonomy" id="7176"/>
    <lineage>
        <taxon>Eukaryota</taxon>
        <taxon>Metazoa</taxon>
        <taxon>Ecdysozoa</taxon>
        <taxon>Arthropoda</taxon>
        <taxon>Hexapoda</taxon>
        <taxon>Insecta</taxon>
        <taxon>Pterygota</taxon>
        <taxon>Neoptera</taxon>
        <taxon>Endopterygota</taxon>
        <taxon>Diptera</taxon>
        <taxon>Nematocera</taxon>
        <taxon>Culicoidea</taxon>
        <taxon>Culicidae</taxon>
        <taxon>Culicinae</taxon>
        <taxon>Culicini</taxon>
        <taxon>Culex</taxon>
        <taxon>Culex</taxon>
    </lineage>
</organism>
<feature type="region of interest" description="Disordered" evidence="23">
    <location>
        <begin position="373"/>
        <end position="397"/>
    </location>
</feature>
<keyword evidence="11" id="KW-0547">Nucleotide-binding</keyword>
<dbReference type="AlphaFoldDB" id="B0XDH0"/>
<evidence type="ECO:0000256" key="11">
    <source>
        <dbReference type="ARBA" id="ARBA00022741"/>
    </source>
</evidence>
<evidence type="ECO:0000256" key="17">
    <source>
        <dbReference type="ARBA" id="ARBA00023211"/>
    </source>
</evidence>
<gene>
    <name evidence="27" type="primary">6051216</name>
    <name evidence="26" type="ORF">CpipJ_CPIJ017493</name>
</gene>
<dbReference type="GO" id="GO:0030145">
    <property type="term" value="F:manganese ion binding"/>
    <property type="evidence" value="ECO:0007669"/>
    <property type="project" value="UniProtKB-ARBA"/>
</dbReference>
<evidence type="ECO:0000256" key="16">
    <source>
        <dbReference type="ARBA" id="ARBA00023180"/>
    </source>
</evidence>
<evidence type="ECO:0000256" key="14">
    <source>
        <dbReference type="ARBA" id="ARBA00023136"/>
    </source>
</evidence>
<evidence type="ECO:0000256" key="2">
    <source>
        <dbReference type="ARBA" id="ARBA00004606"/>
    </source>
</evidence>
<dbReference type="EMBL" id="DS232756">
    <property type="protein sequence ID" value="EDS45448.1"/>
    <property type="molecule type" value="Genomic_DNA"/>
</dbReference>
<keyword evidence="9 24" id="KW-0812">Transmembrane</keyword>
<dbReference type="OMA" id="CMESVNV"/>
<keyword evidence="14 24" id="KW-0472">Membrane</keyword>
<name>B0XDH0_CULQU</name>
<dbReference type="KEGG" id="cqu:CpipJ_CPIJ017493"/>
<dbReference type="InParanoid" id="B0XDH0"/>
<dbReference type="EC" id="2.4.1.122" evidence="6"/>
<comment type="pathway">
    <text evidence="3">Protein modification; protein glycosylation.</text>
</comment>
<keyword evidence="17" id="KW-0464">Manganese</keyword>
<evidence type="ECO:0000256" key="8">
    <source>
        <dbReference type="ARBA" id="ARBA00022679"/>
    </source>
</evidence>
<evidence type="ECO:0000313" key="28">
    <source>
        <dbReference type="Proteomes" id="UP000002320"/>
    </source>
</evidence>
<evidence type="ECO:0000256" key="3">
    <source>
        <dbReference type="ARBA" id="ARBA00004922"/>
    </source>
</evidence>
<dbReference type="Proteomes" id="UP000002320">
    <property type="component" value="Unassembled WGS sequence"/>
</dbReference>
<keyword evidence="15" id="KW-1015">Disulfide bond</keyword>
<dbReference type="InterPro" id="IPR026050">
    <property type="entry name" value="C1GALT1/C1GALT1_chp1"/>
</dbReference>
<keyword evidence="7 26" id="KW-0328">Glycosyltransferase</keyword>
<evidence type="ECO:0000256" key="7">
    <source>
        <dbReference type="ARBA" id="ARBA00022676"/>
    </source>
</evidence>
<evidence type="ECO:0000256" key="24">
    <source>
        <dbReference type="SAM" id="Phobius"/>
    </source>
</evidence>
<feature type="domain" description="Fringe-like glycosyltransferase" evidence="25">
    <location>
        <begin position="88"/>
        <end position="256"/>
    </location>
</feature>
<dbReference type="HOGENOM" id="CLU_035857_1_0_1"/>
<dbReference type="VEuPathDB" id="VectorBase:CQUJHB005846"/>
<feature type="compositionally biased region" description="Polar residues" evidence="23">
    <location>
        <begin position="386"/>
        <end position="397"/>
    </location>
</feature>
<evidence type="ECO:0000256" key="12">
    <source>
        <dbReference type="ARBA" id="ARBA00022968"/>
    </source>
</evidence>
<evidence type="ECO:0000256" key="5">
    <source>
        <dbReference type="ARBA" id="ARBA00011748"/>
    </source>
</evidence>
<dbReference type="EnsemblMetazoa" id="CPIJ017493-RA">
    <property type="protein sequence ID" value="CPIJ017493-PA"/>
    <property type="gene ID" value="CPIJ017493"/>
</dbReference>
<evidence type="ECO:0000256" key="13">
    <source>
        <dbReference type="ARBA" id="ARBA00022989"/>
    </source>
</evidence>
<protein>
    <recommendedName>
        <fullName evidence="18">Glycoprotein-N-acetylgalactosamine 3-beta-galactosyltransferase 1</fullName>
        <ecNumber evidence="6">2.4.1.122</ecNumber>
    </recommendedName>
    <alternativeName>
        <fullName evidence="20">Core 1 O-glycan T-synthase</fullName>
    </alternativeName>
    <alternativeName>
        <fullName evidence="21">Core 1 UDP-galactose:N-acetylgalactosamine-alpha-R beta 1,3-galactosyltransferase 1</fullName>
    </alternativeName>
    <alternativeName>
        <fullName evidence="19">Core 1 beta1,3-galactosyltransferase 1</fullName>
    </alternativeName>
</protein>
<dbReference type="InterPro" id="IPR003378">
    <property type="entry name" value="Fringe-like_glycosylTrfase"/>
</dbReference>
<evidence type="ECO:0000256" key="23">
    <source>
        <dbReference type="SAM" id="MobiDB-lite"/>
    </source>
</evidence>
<keyword evidence="10" id="KW-0479">Metal-binding</keyword>
<dbReference type="OrthoDB" id="414175at2759"/>
<dbReference type="GO" id="GO:0016020">
    <property type="term" value="C:membrane"/>
    <property type="evidence" value="ECO:0007669"/>
    <property type="project" value="UniProtKB-SubCell"/>
</dbReference>
<accession>B0XDH0</accession>
<evidence type="ECO:0000256" key="21">
    <source>
        <dbReference type="ARBA" id="ARBA00043065"/>
    </source>
</evidence>
<comment type="cofactor">
    <cofactor evidence="1">
        <name>Mn(2+)</name>
        <dbReference type="ChEBI" id="CHEBI:29035"/>
    </cofactor>
</comment>
<evidence type="ECO:0000256" key="18">
    <source>
        <dbReference type="ARBA" id="ARBA00040898"/>
    </source>
</evidence>
<dbReference type="VEuPathDB" id="VectorBase:CPIJ017493"/>
<dbReference type="STRING" id="7176.B0XDH0"/>
<dbReference type="Gene3D" id="3.90.550.50">
    <property type="match status" value="1"/>
</dbReference>
<evidence type="ECO:0000256" key="20">
    <source>
        <dbReference type="ARBA" id="ARBA00042009"/>
    </source>
</evidence>
<reference evidence="27" key="2">
    <citation type="submission" date="2021-02" db="UniProtKB">
        <authorList>
            <consortium name="EnsemblMetazoa"/>
        </authorList>
    </citation>
    <scope>IDENTIFICATION</scope>
    <source>
        <strain evidence="27">JHB</strain>
    </source>
</reference>
<keyword evidence="13 24" id="KW-1133">Transmembrane helix</keyword>
<comment type="subunit">
    <text evidence="5">Homodimer; disulfide-linked.</text>
</comment>
<keyword evidence="12" id="KW-0735">Signal-anchor</keyword>
<evidence type="ECO:0000256" key="1">
    <source>
        <dbReference type="ARBA" id="ARBA00001936"/>
    </source>
</evidence>
<evidence type="ECO:0000259" key="25">
    <source>
        <dbReference type="Pfam" id="PF02434"/>
    </source>
</evidence>
<evidence type="ECO:0000256" key="22">
    <source>
        <dbReference type="ARBA" id="ARBA00059245"/>
    </source>
</evidence>
<dbReference type="GO" id="GO:0000166">
    <property type="term" value="F:nucleotide binding"/>
    <property type="evidence" value="ECO:0007669"/>
    <property type="project" value="UniProtKB-KW"/>
</dbReference>
<dbReference type="eggNOG" id="KOG2246">
    <property type="taxonomic scope" value="Eukaryota"/>
</dbReference>
<keyword evidence="28" id="KW-1185">Reference proteome</keyword>
<dbReference type="GO" id="GO:0016263">
    <property type="term" value="F:glycoprotein-N-acetylgalactosamine 3-beta-galactosyltransferase activity"/>
    <property type="evidence" value="ECO:0007669"/>
    <property type="project" value="UniProtKB-EC"/>
</dbReference>
<evidence type="ECO:0000256" key="6">
    <source>
        <dbReference type="ARBA" id="ARBA00012557"/>
    </source>
</evidence>
<evidence type="ECO:0000256" key="15">
    <source>
        <dbReference type="ARBA" id="ARBA00023157"/>
    </source>
</evidence>
<dbReference type="PANTHER" id="PTHR23033">
    <property type="entry name" value="BETA1,3-GALACTOSYLTRANSFERASE"/>
    <property type="match status" value="1"/>
</dbReference>
<proteinExistence type="inferred from homology"/>
<comment type="similarity">
    <text evidence="4">Belongs to the glycosyltransferase 31 family. Beta3-Gal-T subfamily.</text>
</comment>
<evidence type="ECO:0000256" key="10">
    <source>
        <dbReference type="ARBA" id="ARBA00022723"/>
    </source>
</evidence>
<evidence type="ECO:0000313" key="26">
    <source>
        <dbReference type="EMBL" id="EDS45448.1"/>
    </source>
</evidence>
<evidence type="ECO:0000256" key="19">
    <source>
        <dbReference type="ARBA" id="ARBA00041226"/>
    </source>
</evidence>
<feature type="transmembrane region" description="Helical" evidence="24">
    <location>
        <begin position="36"/>
        <end position="55"/>
    </location>
</feature>
<dbReference type="PANTHER" id="PTHR23033:SF14">
    <property type="entry name" value="GLYCOPROTEIN-N-ACETYLGALACTOSAMINE 3-BETA-GALACTOSYLTRANSFERASE 1-RELATED"/>
    <property type="match status" value="1"/>
</dbReference>
<reference evidence="26" key="1">
    <citation type="submission" date="2007-03" db="EMBL/GenBank/DDBJ databases">
        <title>Annotation of Culex pipiens quinquefasciatus.</title>
        <authorList>
            <consortium name="The Broad Institute Genome Sequencing Platform"/>
            <person name="Atkinson P.W."/>
            <person name="Hemingway J."/>
            <person name="Christensen B.M."/>
            <person name="Higgs S."/>
            <person name="Kodira C."/>
            <person name="Hannick L."/>
            <person name="Megy K."/>
            <person name="O'Leary S."/>
            <person name="Pearson M."/>
            <person name="Haas B.J."/>
            <person name="Mauceli E."/>
            <person name="Wortman J.R."/>
            <person name="Lee N.H."/>
            <person name="Guigo R."/>
            <person name="Stanke M."/>
            <person name="Alvarado L."/>
            <person name="Amedeo P."/>
            <person name="Antoine C.H."/>
            <person name="Arensburger P."/>
            <person name="Bidwell S.L."/>
            <person name="Crawford M."/>
            <person name="Camaro F."/>
            <person name="Devon K."/>
            <person name="Engels R."/>
            <person name="Hammond M."/>
            <person name="Howarth C."/>
            <person name="Koehrsen M."/>
            <person name="Lawson D."/>
            <person name="Montgomery P."/>
            <person name="Nene V."/>
            <person name="Nusbaum C."/>
            <person name="Puiu D."/>
            <person name="Romero-Severson J."/>
            <person name="Severson D.W."/>
            <person name="Shumway M."/>
            <person name="Sisk P."/>
            <person name="Stolte C."/>
            <person name="Zeng Q."/>
            <person name="Eisenstadt E."/>
            <person name="Fraser-Liggett C."/>
            <person name="Strausberg R."/>
            <person name="Galagan J."/>
            <person name="Birren B."/>
            <person name="Collins F.H."/>
        </authorList>
    </citation>
    <scope>NUCLEOTIDE SEQUENCE [LARGE SCALE GENOMIC DNA]</scope>
    <source>
        <strain evidence="26">JHB</strain>
    </source>
</reference>
<keyword evidence="16" id="KW-0325">Glycoprotein</keyword>
<keyword evidence="8 26" id="KW-0808">Transferase</keyword>
<comment type="function">
    <text evidence="22">Glycosyltransferase that generates the core 1 O-glycan Gal-beta1-3GalNAc-alpha1-Ser/Thr (T antigen), which is a precursor for many extended O-glycans in glycoproteins.</text>
</comment>
<feature type="compositionally biased region" description="Low complexity" evidence="23">
    <location>
        <begin position="373"/>
        <end position="385"/>
    </location>
</feature>
<dbReference type="Pfam" id="PF02434">
    <property type="entry name" value="Fringe"/>
    <property type="match status" value="1"/>
</dbReference>
<sequence length="397" mass="45280">MTRSEKLFQPSAPVAAIDGFVKIIHRKRNLPISRKHILFLFAITVACMFILLSVLQSEPYGVPTGHGQLEGSEPLSDSKVNLSEAVRVLCWVMTTPANHASKAVHVKQTWGRRCNKLLLMSSTEDKELGTVALPVDEGREGLWNKSREAFRYAYEHHLEEYDWFLKADDDTYVILENLRYFLYPFSPEFPIYFGSKFRYPEYVKQGYFSGGAGYVLSREALKRFVEQALQGSKNCTTAFDTEDLEMGRCMESVNVTAGDSRDLLGRKRFLPLEPMFHLTTNPADDPNFWYNYYSFYEPFYGDNCCSDLAISFHYIPGQQMHVMDYLIYGLHPYGVNFRNPPLKPKLSWDEARLVPGPYPVETTTVNATVDLSSTVSASSEENSSSQANIDTQTKLQY</sequence>